<organism evidence="2 3">
    <name type="scientific">Steinernema glaseri</name>
    <dbReference type="NCBI Taxonomy" id="37863"/>
    <lineage>
        <taxon>Eukaryota</taxon>
        <taxon>Metazoa</taxon>
        <taxon>Ecdysozoa</taxon>
        <taxon>Nematoda</taxon>
        <taxon>Chromadorea</taxon>
        <taxon>Rhabditida</taxon>
        <taxon>Tylenchina</taxon>
        <taxon>Panagrolaimomorpha</taxon>
        <taxon>Strongyloidoidea</taxon>
        <taxon>Steinernematidae</taxon>
        <taxon>Steinernema</taxon>
    </lineage>
</organism>
<dbReference type="Proteomes" id="UP000095287">
    <property type="component" value="Unplaced"/>
</dbReference>
<evidence type="ECO:0000256" key="1">
    <source>
        <dbReference type="SAM" id="MobiDB-lite"/>
    </source>
</evidence>
<name>A0A1I8ARF8_9BILA</name>
<evidence type="ECO:0000313" key="2">
    <source>
        <dbReference type="Proteomes" id="UP000095287"/>
    </source>
</evidence>
<protein>
    <submittedName>
        <fullName evidence="3">UBX domain-containing protein</fullName>
    </submittedName>
</protein>
<dbReference type="AlphaFoldDB" id="A0A1I8ARF8"/>
<reference evidence="3" key="1">
    <citation type="submission" date="2016-11" db="UniProtKB">
        <authorList>
            <consortium name="WormBaseParasite"/>
        </authorList>
    </citation>
    <scope>IDENTIFICATION</scope>
</reference>
<accession>A0A1I8ARF8</accession>
<evidence type="ECO:0000313" key="3">
    <source>
        <dbReference type="WBParaSite" id="L893_g841.t1"/>
    </source>
</evidence>
<proteinExistence type="predicted"/>
<feature type="compositionally biased region" description="Polar residues" evidence="1">
    <location>
        <begin position="89"/>
        <end position="103"/>
    </location>
</feature>
<keyword evidence="2" id="KW-1185">Reference proteome</keyword>
<dbReference type="WBParaSite" id="L893_g841.t1">
    <property type="protein sequence ID" value="L893_g841.t1"/>
    <property type="gene ID" value="L893_g841"/>
</dbReference>
<sequence length="396" mass="45617">MSDVCLEDSAELQIGEFKTLDSFPEEEDDEFGTDDDMFSSRGDDIMSTSVYEPPDNSQLPVRRRFCSGDTALMNARRKKISLVRRRTSTDTQGLPQSLRGSAENMTLSDSDLTIAGKRHAVDFMNSDIKPSSSKLSIVKNPPRRHRHNRHDLERHSIVAREKITYIHYISPRQQLVQAFLEDNVSDCKRELQKWLGDAEWYCRRDKLWNALFSSTTEHARTLTNTIVAQGRLDLALAREENRPTVRQVTNSEMPSNDFETLLNITTKETLTGGEVPDLCTLLNKADHSNIFKYVVEYFGDRRCRYFDHSKKCLLIIDPNNVQTFAVLIRYDPRKHILELLTMYKDRDMVTTAYAEKFKNDEMTLIHEVSTCLMSYIWADLLHSPLPTGPKRGHKSS</sequence>
<feature type="region of interest" description="Disordered" evidence="1">
    <location>
        <begin position="83"/>
        <end position="103"/>
    </location>
</feature>